<dbReference type="GO" id="GO:0006351">
    <property type="term" value="P:DNA-templated transcription"/>
    <property type="evidence" value="ECO:0007669"/>
    <property type="project" value="TreeGrafter"/>
</dbReference>
<keyword evidence="2" id="KW-0805">Transcription regulation</keyword>
<dbReference type="InterPro" id="IPR005119">
    <property type="entry name" value="LysR_subst-bd"/>
</dbReference>
<protein>
    <submittedName>
        <fullName evidence="6">LysR family transcriptional regulator</fullName>
    </submittedName>
</protein>
<organism evidence="6 7">
    <name type="scientific">Shewanella algicola</name>
    <dbReference type="NCBI Taxonomy" id="640633"/>
    <lineage>
        <taxon>Bacteria</taxon>
        <taxon>Pseudomonadati</taxon>
        <taxon>Pseudomonadota</taxon>
        <taxon>Gammaproteobacteria</taxon>
        <taxon>Alteromonadales</taxon>
        <taxon>Shewanellaceae</taxon>
        <taxon>Shewanella</taxon>
    </lineage>
</organism>
<dbReference type="InterPro" id="IPR036390">
    <property type="entry name" value="WH_DNA-bd_sf"/>
</dbReference>
<accession>A0A9X2CEC2</accession>
<evidence type="ECO:0000256" key="1">
    <source>
        <dbReference type="ARBA" id="ARBA00009437"/>
    </source>
</evidence>
<gene>
    <name evidence="6" type="ORF">L2749_20725</name>
</gene>
<evidence type="ECO:0000313" key="6">
    <source>
        <dbReference type="EMBL" id="MCL1107633.1"/>
    </source>
</evidence>
<comment type="caution">
    <text evidence="6">The sequence shown here is derived from an EMBL/GenBank/DDBJ whole genome shotgun (WGS) entry which is preliminary data.</text>
</comment>
<dbReference type="AlphaFoldDB" id="A0A9X2CEC2"/>
<dbReference type="PROSITE" id="PS50931">
    <property type="entry name" value="HTH_LYSR"/>
    <property type="match status" value="1"/>
</dbReference>
<evidence type="ECO:0000256" key="2">
    <source>
        <dbReference type="ARBA" id="ARBA00023015"/>
    </source>
</evidence>
<evidence type="ECO:0000256" key="4">
    <source>
        <dbReference type="ARBA" id="ARBA00023163"/>
    </source>
</evidence>
<dbReference type="Gene3D" id="1.10.10.10">
    <property type="entry name" value="Winged helix-like DNA-binding domain superfamily/Winged helix DNA-binding domain"/>
    <property type="match status" value="1"/>
</dbReference>
<dbReference type="InterPro" id="IPR000847">
    <property type="entry name" value="LysR_HTH_N"/>
</dbReference>
<dbReference type="Pfam" id="PF00126">
    <property type="entry name" value="HTH_1"/>
    <property type="match status" value="1"/>
</dbReference>
<dbReference type="RefSeq" id="WP_188927055.1">
    <property type="nucleotide sequence ID" value="NZ_BMQI01000073.1"/>
</dbReference>
<dbReference type="InterPro" id="IPR036388">
    <property type="entry name" value="WH-like_DNA-bd_sf"/>
</dbReference>
<dbReference type="SUPFAM" id="SSF46785">
    <property type="entry name" value="Winged helix' DNA-binding domain"/>
    <property type="match status" value="1"/>
</dbReference>
<dbReference type="CDD" id="cd08422">
    <property type="entry name" value="PBP2_CrgA_like"/>
    <property type="match status" value="1"/>
</dbReference>
<name>A0A9X2CEC2_9GAMM</name>
<dbReference type="FunFam" id="1.10.10.10:FF:000001">
    <property type="entry name" value="LysR family transcriptional regulator"/>
    <property type="match status" value="1"/>
</dbReference>
<keyword evidence="7" id="KW-1185">Reference proteome</keyword>
<dbReference type="EMBL" id="JAKILJ010000073">
    <property type="protein sequence ID" value="MCL1107633.1"/>
    <property type="molecule type" value="Genomic_DNA"/>
</dbReference>
<evidence type="ECO:0000259" key="5">
    <source>
        <dbReference type="PROSITE" id="PS50931"/>
    </source>
</evidence>
<dbReference type="GO" id="GO:0003700">
    <property type="term" value="F:DNA-binding transcription factor activity"/>
    <property type="evidence" value="ECO:0007669"/>
    <property type="project" value="InterPro"/>
</dbReference>
<reference evidence="6" key="1">
    <citation type="submission" date="2022-01" db="EMBL/GenBank/DDBJ databases">
        <title>Whole genome-based taxonomy of the Shewanellaceae.</title>
        <authorList>
            <person name="Martin-Rodriguez A.J."/>
        </authorList>
    </citation>
    <scope>NUCLEOTIDE SEQUENCE</scope>
    <source>
        <strain evidence="6">DSM 23803</strain>
    </source>
</reference>
<dbReference type="PANTHER" id="PTHR30537:SF5">
    <property type="entry name" value="HTH-TYPE TRANSCRIPTIONAL ACTIVATOR TTDR-RELATED"/>
    <property type="match status" value="1"/>
</dbReference>
<sequence>MDKLLALKMFVETVDAKGFSSAARNLSVATSSVTRMVDSLESELGTVLLNRSTRQITISDAGMAYYMSARKILDSVVQADEKIKDSQDEPSGPLRVTVPTAFGRFVIAPHIGSFLHSHPRVDLDLVLSDEIIDLFNQRIDLSIRLGSPAPNEELVSRPLGLFRRLVVASPDYIKQYGRPQQPADLLQHQCLRFSSQLVWTFLSEDEELRIPVAGKLKTNNVEVIREIVLSGHGIALLPDWLIQQDINGGKMISLLTSYQVNPNSSSAAISALYLPNHRGSKRVNAFIDFVREIVK</sequence>
<evidence type="ECO:0000313" key="7">
    <source>
        <dbReference type="Proteomes" id="UP001139408"/>
    </source>
</evidence>
<feature type="domain" description="HTH lysR-type" evidence="5">
    <location>
        <begin position="1"/>
        <end position="59"/>
    </location>
</feature>
<evidence type="ECO:0000256" key="3">
    <source>
        <dbReference type="ARBA" id="ARBA00023125"/>
    </source>
</evidence>
<dbReference type="Gene3D" id="3.40.190.290">
    <property type="match status" value="1"/>
</dbReference>
<dbReference type="Pfam" id="PF03466">
    <property type="entry name" value="LysR_substrate"/>
    <property type="match status" value="1"/>
</dbReference>
<dbReference type="GO" id="GO:0043565">
    <property type="term" value="F:sequence-specific DNA binding"/>
    <property type="evidence" value="ECO:0007669"/>
    <property type="project" value="TreeGrafter"/>
</dbReference>
<keyword evidence="3" id="KW-0238">DNA-binding</keyword>
<dbReference type="PANTHER" id="PTHR30537">
    <property type="entry name" value="HTH-TYPE TRANSCRIPTIONAL REGULATOR"/>
    <property type="match status" value="1"/>
</dbReference>
<keyword evidence="4" id="KW-0804">Transcription</keyword>
<dbReference type="InterPro" id="IPR058163">
    <property type="entry name" value="LysR-type_TF_proteobact-type"/>
</dbReference>
<dbReference type="SUPFAM" id="SSF53850">
    <property type="entry name" value="Periplasmic binding protein-like II"/>
    <property type="match status" value="1"/>
</dbReference>
<dbReference type="Proteomes" id="UP001139408">
    <property type="component" value="Unassembled WGS sequence"/>
</dbReference>
<proteinExistence type="inferred from homology"/>
<comment type="similarity">
    <text evidence="1">Belongs to the LysR transcriptional regulatory family.</text>
</comment>